<keyword evidence="6" id="KW-1185">Reference proteome</keyword>
<feature type="region of interest" description="Disordered" evidence="3">
    <location>
        <begin position="178"/>
        <end position="209"/>
    </location>
</feature>
<dbReference type="InterPro" id="IPR031311">
    <property type="entry name" value="CHIT_BIND_RR_consensus"/>
</dbReference>
<keyword evidence="4" id="KW-0732">Signal</keyword>
<evidence type="ECO:0000256" key="1">
    <source>
        <dbReference type="ARBA" id="ARBA00022460"/>
    </source>
</evidence>
<dbReference type="PANTHER" id="PTHR10380">
    <property type="entry name" value="CUTICLE PROTEIN"/>
    <property type="match status" value="1"/>
</dbReference>
<dbReference type="InterPro" id="IPR050468">
    <property type="entry name" value="Cuticle_Struct_Prot"/>
</dbReference>
<proteinExistence type="predicted"/>
<evidence type="ECO:0000256" key="2">
    <source>
        <dbReference type="PROSITE-ProRule" id="PRU00497"/>
    </source>
</evidence>
<dbReference type="AlphaFoldDB" id="A0ABD1EZ04"/>
<organism evidence="5 6">
    <name type="scientific">Hypothenemus hampei</name>
    <name type="common">Coffee berry borer</name>
    <dbReference type="NCBI Taxonomy" id="57062"/>
    <lineage>
        <taxon>Eukaryota</taxon>
        <taxon>Metazoa</taxon>
        <taxon>Ecdysozoa</taxon>
        <taxon>Arthropoda</taxon>
        <taxon>Hexapoda</taxon>
        <taxon>Insecta</taxon>
        <taxon>Pterygota</taxon>
        <taxon>Neoptera</taxon>
        <taxon>Endopterygota</taxon>
        <taxon>Coleoptera</taxon>
        <taxon>Polyphaga</taxon>
        <taxon>Cucujiformia</taxon>
        <taxon>Curculionidae</taxon>
        <taxon>Scolytinae</taxon>
        <taxon>Hypothenemus</taxon>
    </lineage>
</organism>
<name>A0ABD1EZ04_HYPHA</name>
<feature type="compositionally biased region" description="Low complexity" evidence="3">
    <location>
        <begin position="194"/>
        <end position="203"/>
    </location>
</feature>
<feature type="signal peptide" evidence="4">
    <location>
        <begin position="1"/>
        <end position="17"/>
    </location>
</feature>
<dbReference type="PRINTS" id="PR00947">
    <property type="entry name" value="CUTICLE"/>
</dbReference>
<reference evidence="5 6" key="1">
    <citation type="submission" date="2024-05" db="EMBL/GenBank/DDBJ databases">
        <title>Genetic variation in Jamaican populations of the coffee berry borer (Hypothenemus hampei).</title>
        <authorList>
            <person name="Errbii M."/>
            <person name="Myrie A."/>
        </authorList>
    </citation>
    <scope>NUCLEOTIDE SEQUENCE [LARGE SCALE GENOMIC DNA]</scope>
    <source>
        <strain evidence="5">JA-Hopewell-2020-01-JO</strain>
        <tissue evidence="5">Whole body</tissue>
    </source>
</reference>
<dbReference type="Pfam" id="PF00379">
    <property type="entry name" value="Chitin_bind_4"/>
    <property type="match status" value="1"/>
</dbReference>
<evidence type="ECO:0000256" key="3">
    <source>
        <dbReference type="SAM" id="MobiDB-lite"/>
    </source>
</evidence>
<dbReference type="PANTHER" id="PTHR10380:SF222">
    <property type="entry name" value="CUTICULAR PROTEIN 47EA"/>
    <property type="match status" value="1"/>
</dbReference>
<accession>A0ABD1EZ04</accession>
<dbReference type="EMBL" id="JBDJPC010000004">
    <property type="protein sequence ID" value="KAL1506260.1"/>
    <property type="molecule type" value="Genomic_DNA"/>
</dbReference>
<dbReference type="Proteomes" id="UP001566132">
    <property type="component" value="Unassembled WGS sequence"/>
</dbReference>
<feature type="region of interest" description="Disordered" evidence="3">
    <location>
        <begin position="236"/>
        <end position="263"/>
    </location>
</feature>
<evidence type="ECO:0000256" key="4">
    <source>
        <dbReference type="SAM" id="SignalP"/>
    </source>
</evidence>
<keyword evidence="1 2" id="KW-0193">Cuticle</keyword>
<evidence type="ECO:0000313" key="5">
    <source>
        <dbReference type="EMBL" id="KAL1506260.1"/>
    </source>
</evidence>
<feature type="chain" id="PRO_5044758722" evidence="4">
    <location>
        <begin position="18"/>
        <end position="263"/>
    </location>
</feature>
<dbReference type="InterPro" id="IPR000618">
    <property type="entry name" value="Insect_cuticle"/>
</dbReference>
<sequence>MLLKVLITILFLDLTLAERLESSSNYPTPSSFGTLGTSGRFSTNQQFGGSNFPSSSFGQFRSQSSSIGAPSSFDRFSNTNSFGSSQFNSFDRRNAYSSGSRFQGGPQIRILRLDNENSGTGNYRFEYETENQIKQQEVGEQKILGDEQVASVHGTYSYISPDGQHLTVNYIADENGFRAQGNHLPTQPGLPSDSQGYGQSSGYNSAFGGYQGPQSVGGYQSSGGYSGNIQNFRGFQGNGFNTGRNRQDLNSATSSSGQGNYNY</sequence>
<dbReference type="PROSITE" id="PS00233">
    <property type="entry name" value="CHIT_BIND_RR_1"/>
    <property type="match status" value="1"/>
</dbReference>
<protein>
    <submittedName>
        <fullName evidence="5">Uncharacterized protein</fullName>
    </submittedName>
</protein>
<evidence type="ECO:0000313" key="6">
    <source>
        <dbReference type="Proteomes" id="UP001566132"/>
    </source>
</evidence>
<comment type="caution">
    <text evidence="5">The sequence shown here is derived from an EMBL/GenBank/DDBJ whole genome shotgun (WGS) entry which is preliminary data.</text>
</comment>
<dbReference type="GO" id="GO:0042302">
    <property type="term" value="F:structural constituent of cuticle"/>
    <property type="evidence" value="ECO:0007669"/>
    <property type="project" value="UniProtKB-UniRule"/>
</dbReference>
<gene>
    <name evidence="5" type="ORF">ABEB36_005654</name>
</gene>
<dbReference type="PROSITE" id="PS51155">
    <property type="entry name" value="CHIT_BIND_RR_2"/>
    <property type="match status" value="1"/>
</dbReference>